<keyword evidence="4 6" id="KW-0472">Membrane</keyword>
<dbReference type="InterPro" id="IPR040327">
    <property type="entry name" value="At5g14285-like"/>
</dbReference>
<dbReference type="EMBL" id="OIVN01000211">
    <property type="protein sequence ID" value="SPC76299.1"/>
    <property type="molecule type" value="Genomic_DNA"/>
</dbReference>
<dbReference type="PANTHER" id="PTHR31766">
    <property type="entry name" value="GLABROUS1 ENHANCER-BINDING PROTEIN-LIKE 2"/>
    <property type="match status" value="1"/>
</dbReference>
<accession>A0A2N9EP01</accession>
<keyword evidence="3 6" id="KW-1133">Transmembrane helix</keyword>
<proteinExistence type="predicted"/>
<dbReference type="PANTHER" id="PTHR31766:SF2">
    <property type="entry name" value="GLABROUS1 ENHANCER-BINDING PROTEIN-LIKE 2"/>
    <property type="match status" value="1"/>
</dbReference>
<protein>
    <recommendedName>
        <fullName evidence="7">TLC domain-containing protein</fullName>
    </recommendedName>
</protein>
<evidence type="ECO:0000256" key="1">
    <source>
        <dbReference type="ARBA" id="ARBA00004141"/>
    </source>
</evidence>
<organism evidence="8">
    <name type="scientific">Fagus sylvatica</name>
    <name type="common">Beechnut</name>
    <dbReference type="NCBI Taxonomy" id="28930"/>
    <lineage>
        <taxon>Eukaryota</taxon>
        <taxon>Viridiplantae</taxon>
        <taxon>Streptophyta</taxon>
        <taxon>Embryophyta</taxon>
        <taxon>Tracheophyta</taxon>
        <taxon>Spermatophyta</taxon>
        <taxon>Magnoliopsida</taxon>
        <taxon>eudicotyledons</taxon>
        <taxon>Gunneridae</taxon>
        <taxon>Pentapetalae</taxon>
        <taxon>rosids</taxon>
        <taxon>fabids</taxon>
        <taxon>Fagales</taxon>
        <taxon>Fagaceae</taxon>
        <taxon>Fagus</taxon>
    </lineage>
</organism>
<evidence type="ECO:0000259" key="7">
    <source>
        <dbReference type="Pfam" id="PF03798"/>
    </source>
</evidence>
<feature type="transmembrane region" description="Helical" evidence="6">
    <location>
        <begin position="40"/>
        <end position="61"/>
    </location>
</feature>
<comment type="subcellular location">
    <subcellularLocation>
        <location evidence="1">Membrane</location>
        <topology evidence="1">Multi-pass membrane protein</topology>
    </subcellularLocation>
</comment>
<keyword evidence="2 6" id="KW-0812">Transmembrane</keyword>
<feature type="transmembrane region" description="Helical" evidence="6">
    <location>
        <begin position="116"/>
        <end position="134"/>
    </location>
</feature>
<feature type="region of interest" description="Disordered" evidence="5">
    <location>
        <begin position="187"/>
        <end position="206"/>
    </location>
</feature>
<reference evidence="8" key="1">
    <citation type="submission" date="2018-02" db="EMBL/GenBank/DDBJ databases">
        <authorList>
            <person name="Cohen D.B."/>
            <person name="Kent A.D."/>
        </authorList>
    </citation>
    <scope>NUCLEOTIDE SEQUENCE</scope>
</reference>
<dbReference type="InterPro" id="IPR006634">
    <property type="entry name" value="TLC-dom"/>
</dbReference>
<gene>
    <name evidence="8" type="ORF">FSB_LOCUS4181</name>
</gene>
<evidence type="ECO:0000256" key="2">
    <source>
        <dbReference type="ARBA" id="ARBA00022692"/>
    </source>
</evidence>
<dbReference type="AlphaFoldDB" id="A0A2N9EP01"/>
<sequence length="243" mass="27002">MDLLHYIAFFPSDLLFIGHHLATLFVFVTCRFLIHHGACAILALLVLAESTSACQNAWMLAKARRDDMALAEKVYGLLSPPFYALYSIVRGLVGSYLVYEMCVYYMSGVANNVIPIWVWLSWIVVVVATISLWVYWTGMILEFDTWWEVSFGVVLMVVFLSLFPSQLGNATRLPDSGAVTNASRVVQRNTSKRRTGQSSVSKKGSKNVNESLISRAAGLGDKAKGPGIVGRINSRTELVEAWR</sequence>
<evidence type="ECO:0000313" key="8">
    <source>
        <dbReference type="EMBL" id="SPC76299.1"/>
    </source>
</evidence>
<evidence type="ECO:0000256" key="5">
    <source>
        <dbReference type="SAM" id="MobiDB-lite"/>
    </source>
</evidence>
<dbReference type="GO" id="GO:0016020">
    <property type="term" value="C:membrane"/>
    <property type="evidence" value="ECO:0007669"/>
    <property type="project" value="UniProtKB-SubCell"/>
</dbReference>
<feature type="transmembrane region" description="Helical" evidence="6">
    <location>
        <begin position="81"/>
        <end position="104"/>
    </location>
</feature>
<name>A0A2N9EP01_FAGSY</name>
<evidence type="ECO:0000256" key="3">
    <source>
        <dbReference type="ARBA" id="ARBA00022989"/>
    </source>
</evidence>
<feature type="domain" description="TLC" evidence="7">
    <location>
        <begin position="12"/>
        <end position="141"/>
    </location>
</feature>
<evidence type="ECO:0000256" key="6">
    <source>
        <dbReference type="SAM" id="Phobius"/>
    </source>
</evidence>
<dbReference type="Pfam" id="PF03798">
    <property type="entry name" value="TRAM_LAG1_CLN8"/>
    <property type="match status" value="1"/>
</dbReference>
<feature type="transmembrane region" description="Helical" evidence="6">
    <location>
        <begin position="146"/>
        <end position="163"/>
    </location>
</feature>
<evidence type="ECO:0000256" key="4">
    <source>
        <dbReference type="ARBA" id="ARBA00023136"/>
    </source>
</evidence>
<feature type="transmembrane region" description="Helical" evidence="6">
    <location>
        <begin position="6"/>
        <end position="28"/>
    </location>
</feature>